<keyword evidence="2" id="KW-0694">RNA-binding</keyword>
<evidence type="ECO:0000259" key="4">
    <source>
        <dbReference type="Pfam" id="PF00035"/>
    </source>
</evidence>
<dbReference type="GO" id="GO:0003723">
    <property type="term" value="F:RNA binding"/>
    <property type="evidence" value="ECO:0007669"/>
    <property type="project" value="UniProtKB-KW"/>
</dbReference>
<protein>
    <recommendedName>
        <fullName evidence="4">DRBM domain-containing protein</fullName>
    </recommendedName>
</protein>
<feature type="non-terminal residue" evidence="5">
    <location>
        <position position="1"/>
    </location>
</feature>
<name>A0A5J9VYF5_9POAL</name>
<dbReference type="Proteomes" id="UP000324897">
    <property type="component" value="Chromosome 4"/>
</dbReference>
<dbReference type="OrthoDB" id="5988181at2759"/>
<feature type="domain" description="DRBM" evidence="4">
    <location>
        <begin position="22"/>
        <end position="61"/>
    </location>
</feature>
<keyword evidence="6" id="KW-1185">Reference proteome</keyword>
<comment type="caution">
    <text evidence="5">The sequence shown here is derived from an EMBL/GenBank/DDBJ whole genome shotgun (WGS) entry which is preliminary data.</text>
</comment>
<gene>
    <name evidence="5" type="ORF">EJB05_14134</name>
</gene>
<accession>A0A5J9VYF5</accession>
<evidence type="ECO:0000313" key="5">
    <source>
        <dbReference type="EMBL" id="TVU40665.1"/>
    </source>
</evidence>
<dbReference type="Gene3D" id="3.30.160.20">
    <property type="match status" value="1"/>
</dbReference>
<dbReference type="SUPFAM" id="SSF54768">
    <property type="entry name" value="dsRNA-binding domain-like"/>
    <property type="match status" value="1"/>
</dbReference>
<evidence type="ECO:0000256" key="1">
    <source>
        <dbReference type="ARBA" id="ARBA00022737"/>
    </source>
</evidence>
<evidence type="ECO:0000313" key="6">
    <source>
        <dbReference type="Proteomes" id="UP000324897"/>
    </source>
</evidence>
<evidence type="ECO:0000256" key="3">
    <source>
        <dbReference type="ARBA" id="ARBA00037597"/>
    </source>
</evidence>
<evidence type="ECO:0000256" key="2">
    <source>
        <dbReference type="ARBA" id="ARBA00022884"/>
    </source>
</evidence>
<dbReference type="InterPro" id="IPR014720">
    <property type="entry name" value="dsRBD_dom"/>
</dbReference>
<sequence>MESYCVRFCEEDVDGPPKMRSQNYCQKPGKQLPSYRPIHEGPPHLGKFKSVVTVDGQQFESPQFCYTEGGRSCCCKTRFGVVTSTSKSTSVNCLTGNPTFAECKGHTAEGSPFAEST</sequence>
<dbReference type="Pfam" id="PF00035">
    <property type="entry name" value="dsrm"/>
    <property type="match status" value="1"/>
</dbReference>
<dbReference type="EMBL" id="RWGY01000007">
    <property type="protein sequence ID" value="TVU40665.1"/>
    <property type="molecule type" value="Genomic_DNA"/>
</dbReference>
<keyword evidence="1" id="KW-0677">Repeat</keyword>
<dbReference type="Gramene" id="TVU40665">
    <property type="protein sequence ID" value="TVU40665"/>
    <property type="gene ID" value="EJB05_14134"/>
</dbReference>
<reference evidence="5 6" key="1">
    <citation type="journal article" date="2019" name="Sci. Rep.">
        <title>A high-quality genome of Eragrostis curvula grass provides insights into Poaceae evolution and supports new strategies to enhance forage quality.</title>
        <authorList>
            <person name="Carballo J."/>
            <person name="Santos B.A.C.M."/>
            <person name="Zappacosta D."/>
            <person name="Garbus I."/>
            <person name="Selva J.P."/>
            <person name="Gallo C.A."/>
            <person name="Diaz A."/>
            <person name="Albertini E."/>
            <person name="Caccamo M."/>
            <person name="Echenique V."/>
        </authorList>
    </citation>
    <scope>NUCLEOTIDE SEQUENCE [LARGE SCALE GENOMIC DNA]</scope>
    <source>
        <strain evidence="6">cv. Victoria</strain>
        <tissue evidence="5">Leaf</tissue>
    </source>
</reference>
<dbReference type="AlphaFoldDB" id="A0A5J9VYF5"/>
<organism evidence="5 6">
    <name type="scientific">Eragrostis curvula</name>
    <name type="common">weeping love grass</name>
    <dbReference type="NCBI Taxonomy" id="38414"/>
    <lineage>
        <taxon>Eukaryota</taxon>
        <taxon>Viridiplantae</taxon>
        <taxon>Streptophyta</taxon>
        <taxon>Embryophyta</taxon>
        <taxon>Tracheophyta</taxon>
        <taxon>Spermatophyta</taxon>
        <taxon>Magnoliopsida</taxon>
        <taxon>Liliopsida</taxon>
        <taxon>Poales</taxon>
        <taxon>Poaceae</taxon>
        <taxon>PACMAD clade</taxon>
        <taxon>Chloridoideae</taxon>
        <taxon>Eragrostideae</taxon>
        <taxon>Eragrostidinae</taxon>
        <taxon>Eragrostis</taxon>
    </lineage>
</organism>
<dbReference type="PANTHER" id="PTHR46031:SF26">
    <property type="entry name" value="DOUBLE-STRANDED RNA-BINDING PROTEIN 2"/>
    <property type="match status" value="1"/>
</dbReference>
<comment type="function">
    <text evidence="3">Binds double-stranded RNA.</text>
</comment>
<proteinExistence type="predicted"/>
<dbReference type="PANTHER" id="PTHR46031">
    <property type="match status" value="1"/>
</dbReference>